<dbReference type="Pfam" id="PF08757">
    <property type="entry name" value="CotH"/>
    <property type="match status" value="1"/>
</dbReference>
<evidence type="ECO:0000256" key="2">
    <source>
        <dbReference type="SAM" id="SignalP"/>
    </source>
</evidence>
<dbReference type="RefSeq" id="WP_116880447.1">
    <property type="nucleotide sequence ID" value="NZ_QURB01000003.1"/>
</dbReference>
<evidence type="ECO:0000259" key="3">
    <source>
        <dbReference type="PROSITE" id="PS51841"/>
    </source>
</evidence>
<evidence type="ECO:0000313" key="5">
    <source>
        <dbReference type="Proteomes" id="UP000257127"/>
    </source>
</evidence>
<dbReference type="SUPFAM" id="SSF74853">
    <property type="entry name" value="Lamin A/C globular tail domain"/>
    <property type="match status" value="1"/>
</dbReference>
<dbReference type="OrthoDB" id="9806464at2"/>
<sequence length="761" mass="88803">MKLKLSCIALLFALSCYSQDIVINEIMSSNNSTIQDIDGDYSDWIELYNNSNVPINLMNYSITDDHNEPEQWIFPNVVIPPNDFLLIFASDKDIHNLPELHTNFKISSAGEGIFLYSNMNNLIDQINPISLNTDQSYGKVPDGSQQHQIIDNPSPKTSNNYANTILSSHQQGFYTEPFYLKLKTTNQDSIFYTLDGSIPTDNDYYFDDSIFLNYRDGDPNYYTEFPTTPLQEEISYKAWESPQEEVNKATIIRFASYKNGVLSSDIYSKSFFVDQEIHQKYTMPIVSLITHEGNLFNSDTGIYVPGIYYDENNPEWSGNYFNSGDDWERSVNIAYFDQNGLTAFSQDAGIRIHGGKTRQASQKSLRLYARQEYGKKHFDYQIFPQREHSEYKRFILRTTMGGWHTPTIIKDVLAHEISKNLNIDYQDYRPVIVYLNGEYWGIHTMRDRIDERYIEYLHGIDKDDVEFKESSHPDYTDLLNYIDQNDLSINTHYDYVETKIDMDNYIDYTIAELFFANYDWPANNMKLWKAKTDGKWRWVFYDLDAGYSDINMLEYATKVDSNSSAPDWKSPTFLFRQLLKNKKFKAQFINRYVELLKTSFDPLETKAKYLKIKSLYAPEINDHVSRWNFPPNKQVWLDETDKNVLEFLQERPCSVKSNLMEFFNLETFSFNCNGIAYTGDQVSLAPNPNNGNFLLYNHGQDIENATIQIANLQGQIVHSESNIEIEYKTEKLFNLSSLRSGTYIIMLNSQFYVQQFKFIVQ</sequence>
<dbReference type="InterPro" id="IPR036415">
    <property type="entry name" value="Lamin_tail_dom_sf"/>
</dbReference>
<name>A0A3E1EYI6_9FLAO</name>
<dbReference type="AlphaFoldDB" id="A0A3E1EYI6"/>
<dbReference type="PROSITE" id="PS51841">
    <property type="entry name" value="LTD"/>
    <property type="match status" value="1"/>
</dbReference>
<dbReference type="PROSITE" id="PS51257">
    <property type="entry name" value="PROKAR_LIPOPROTEIN"/>
    <property type="match status" value="1"/>
</dbReference>
<proteinExistence type="predicted"/>
<dbReference type="Pfam" id="PF00932">
    <property type="entry name" value="LTD"/>
    <property type="match status" value="1"/>
</dbReference>
<dbReference type="Pfam" id="PF18962">
    <property type="entry name" value="Por_Secre_tail"/>
    <property type="match status" value="1"/>
</dbReference>
<keyword evidence="5" id="KW-1185">Reference proteome</keyword>
<feature type="signal peptide" evidence="2">
    <location>
        <begin position="1"/>
        <end position="20"/>
    </location>
</feature>
<protein>
    <submittedName>
        <fullName evidence="4">T9SS C-terminal target domain-containing protein</fullName>
    </submittedName>
</protein>
<reference evidence="4 5" key="1">
    <citation type="submission" date="2018-08" db="EMBL/GenBank/DDBJ databases">
        <title>The draft genome squence of Brumimicrobium sp. N62.</title>
        <authorList>
            <person name="Du Z.-J."/>
            <person name="Luo H.-R."/>
        </authorList>
    </citation>
    <scope>NUCLEOTIDE SEQUENCE [LARGE SCALE GENOMIC DNA]</scope>
    <source>
        <strain evidence="4 5">N62</strain>
    </source>
</reference>
<comment type="caution">
    <text evidence="4">The sequence shown here is derived from an EMBL/GenBank/DDBJ whole genome shotgun (WGS) entry which is preliminary data.</text>
</comment>
<dbReference type="InterPro" id="IPR001322">
    <property type="entry name" value="Lamin_tail_dom"/>
</dbReference>
<keyword evidence="1 2" id="KW-0732">Signal</keyword>
<dbReference type="NCBIfam" id="TIGR04183">
    <property type="entry name" value="Por_Secre_tail"/>
    <property type="match status" value="1"/>
</dbReference>
<feature type="chain" id="PRO_5017583520" evidence="2">
    <location>
        <begin position="21"/>
        <end position="761"/>
    </location>
</feature>
<accession>A0A3E1EYI6</accession>
<dbReference type="Proteomes" id="UP000257127">
    <property type="component" value="Unassembled WGS sequence"/>
</dbReference>
<evidence type="ECO:0000256" key="1">
    <source>
        <dbReference type="ARBA" id="ARBA00022729"/>
    </source>
</evidence>
<gene>
    <name evidence="4" type="ORF">DXU93_06385</name>
</gene>
<feature type="domain" description="LTD" evidence="3">
    <location>
        <begin position="15"/>
        <end position="173"/>
    </location>
</feature>
<dbReference type="InterPro" id="IPR026444">
    <property type="entry name" value="Secre_tail"/>
</dbReference>
<dbReference type="EMBL" id="QURB01000003">
    <property type="protein sequence ID" value="RFC54612.1"/>
    <property type="molecule type" value="Genomic_DNA"/>
</dbReference>
<evidence type="ECO:0000313" key="4">
    <source>
        <dbReference type="EMBL" id="RFC54612.1"/>
    </source>
</evidence>
<dbReference type="Gene3D" id="2.60.40.1260">
    <property type="entry name" value="Lamin Tail domain"/>
    <property type="match status" value="1"/>
</dbReference>
<organism evidence="4 5">
    <name type="scientific">Brumimicrobium aurantiacum</name>
    <dbReference type="NCBI Taxonomy" id="1737063"/>
    <lineage>
        <taxon>Bacteria</taxon>
        <taxon>Pseudomonadati</taxon>
        <taxon>Bacteroidota</taxon>
        <taxon>Flavobacteriia</taxon>
        <taxon>Flavobacteriales</taxon>
        <taxon>Crocinitomicaceae</taxon>
        <taxon>Brumimicrobium</taxon>
    </lineage>
</organism>
<dbReference type="InterPro" id="IPR014867">
    <property type="entry name" value="Spore_coat_CotH_CotH2/3/7"/>
</dbReference>